<name>A0A1A9EWU2_9GAMM</name>
<evidence type="ECO:0000256" key="1">
    <source>
        <dbReference type="ARBA" id="ARBA00022741"/>
    </source>
</evidence>
<dbReference type="NCBIfam" id="TIGR02577">
    <property type="entry name" value="cas_TM1794_Cmr2"/>
    <property type="match status" value="1"/>
</dbReference>
<organism evidence="4 5">
    <name type="scientific">Marinobacterium aestuarii</name>
    <dbReference type="NCBI Taxonomy" id="1821621"/>
    <lineage>
        <taxon>Bacteria</taxon>
        <taxon>Pseudomonadati</taxon>
        <taxon>Pseudomonadota</taxon>
        <taxon>Gammaproteobacteria</taxon>
        <taxon>Oceanospirillales</taxon>
        <taxon>Oceanospirillaceae</taxon>
        <taxon>Marinobacterium</taxon>
    </lineage>
</organism>
<dbReference type="GO" id="GO:0000166">
    <property type="term" value="F:nucleotide binding"/>
    <property type="evidence" value="ECO:0007669"/>
    <property type="project" value="UniProtKB-KW"/>
</dbReference>
<dbReference type="GO" id="GO:0051607">
    <property type="term" value="P:defense response to virus"/>
    <property type="evidence" value="ECO:0007669"/>
    <property type="project" value="UniProtKB-KW"/>
</dbReference>
<dbReference type="KEGG" id="mars:A8C75_06755"/>
<dbReference type="AlphaFoldDB" id="A0A1A9EWU2"/>
<gene>
    <name evidence="4" type="ORF">A8C75_06755</name>
</gene>
<keyword evidence="2" id="KW-0051">Antiviral defense</keyword>
<reference evidence="5" key="1">
    <citation type="submission" date="2016-05" db="EMBL/GenBank/DDBJ databases">
        <authorList>
            <person name="Baek K."/>
            <person name="Yang S.-J."/>
        </authorList>
    </citation>
    <scope>NUCLEOTIDE SEQUENCE [LARGE SCALE GENOMIC DNA]</scope>
    <source>
        <strain evidence="5">ST58-10</strain>
    </source>
</reference>
<dbReference type="Pfam" id="PF22335">
    <property type="entry name" value="Cas10-Cmr2_palm2"/>
    <property type="match status" value="1"/>
</dbReference>
<dbReference type="Gene3D" id="3.30.70.270">
    <property type="match status" value="1"/>
</dbReference>
<dbReference type="PROSITE" id="PS50887">
    <property type="entry name" value="GGDEF"/>
    <property type="match status" value="1"/>
</dbReference>
<keyword evidence="1" id="KW-0547">Nucleotide-binding</keyword>
<evidence type="ECO:0000256" key="2">
    <source>
        <dbReference type="ARBA" id="ARBA00023118"/>
    </source>
</evidence>
<proteinExistence type="predicted"/>
<reference evidence="4 5" key="2">
    <citation type="journal article" date="2018" name="Int. J. Syst. Evol. Microbiol.">
        <title>Marinobacterium aestuarii sp. nov., a benzene-degrading marine bacterium isolated from estuary sediment.</title>
        <authorList>
            <person name="Bae S.S."/>
            <person name="Jung J."/>
            <person name="Chung D."/>
            <person name="Baek K."/>
        </authorList>
    </citation>
    <scope>NUCLEOTIDE SEQUENCE [LARGE SCALE GENOMIC DNA]</scope>
    <source>
        <strain evidence="4 5">ST58-10</strain>
    </source>
</reference>
<evidence type="ECO:0000259" key="3">
    <source>
        <dbReference type="PROSITE" id="PS50887"/>
    </source>
</evidence>
<dbReference type="EMBL" id="CP015839">
    <property type="protein sequence ID" value="ANG62220.1"/>
    <property type="molecule type" value="Genomic_DNA"/>
</dbReference>
<dbReference type="InterPro" id="IPR054767">
    <property type="entry name" value="Cas10-Cmr2_palm2"/>
</dbReference>
<dbReference type="InterPro" id="IPR000160">
    <property type="entry name" value="GGDEF_dom"/>
</dbReference>
<dbReference type="STRING" id="1821621.A8C75_06755"/>
<evidence type="ECO:0000313" key="5">
    <source>
        <dbReference type="Proteomes" id="UP000078070"/>
    </source>
</evidence>
<dbReference type="InterPro" id="IPR043128">
    <property type="entry name" value="Rev_trsase/Diguanyl_cyclase"/>
</dbReference>
<dbReference type="Proteomes" id="UP000078070">
    <property type="component" value="Chromosome"/>
</dbReference>
<protein>
    <submittedName>
        <fullName evidence="4">Type III-B CRISPR-associated protein Cas10/Cmr2</fullName>
    </submittedName>
</protein>
<accession>A0A1A9EWU2</accession>
<dbReference type="Gene3D" id="3.30.70.2220">
    <property type="entry name" value="CRISPR-Cas system, Cmr2 subunit, D1 domain, cysteine cluster"/>
    <property type="match status" value="1"/>
</dbReference>
<dbReference type="InterPro" id="IPR013407">
    <property type="entry name" value="CRISPR-assoc_prot_Cmr2"/>
</dbReference>
<sequence length="625" mass="69758">MQSVQAQGGRIEFPLPDEDYLDWLQGKGKGTPPQQGCIPNRFKAARAIVPASFDPLQVTNNVQAAWQALADQVWQGDLAGLEHPSIEQTQSVWQRQVEHFWEISWCLTPDPTATNLLDRRKNWRTYNPPAEPGVSCMMMEGWQELSAEPRPGKAVNTFWKALAEKAGKSINTDLRPGETLCAIAYIKRRFAHYFHTLELPFSGQSGIDQWTLKGWRLPVNVPSVNYLAAAPWLEKAILAAAKDTQLREEISLLNLDLATLDSGHEGGTLNLNRIDKACHTFNIPDWKWQTVNGRYFYEEELALLAKRSDDAQEREILNSIQQRLHTVQRQLGKPSDFYSILLMDGDALGSQMSNATKQTGISRALNAFTRKVPDVVQAHSGFLVYAGGDDVLALLSVDDAIACADALRQLYTHCFAKVNQTLGQNAITTSLSAAVLFCHYKSPFAQNLAKAHPLLDKVAKEKTGRNSLAIEVWKPGGLHCRWSSPWERGDAPAPAALIRSLTTELMHYRSTDKQFSRKFLYKLEALIEQLGLNKPVAQAEDLSIDNLYLRALIRAAWQHSGKAVGELNATLLDELLHMTESWKREDNGVTVKEPRLTNDALKLLHFLTTEQISASPSSAMSEASV</sequence>
<keyword evidence="5" id="KW-1185">Reference proteome</keyword>
<feature type="domain" description="GGDEF" evidence="3">
    <location>
        <begin position="336"/>
        <end position="473"/>
    </location>
</feature>
<evidence type="ECO:0000313" key="4">
    <source>
        <dbReference type="EMBL" id="ANG62220.1"/>
    </source>
</evidence>
<dbReference type="InterPro" id="IPR038242">
    <property type="entry name" value="Cmr2_N"/>
</dbReference>